<dbReference type="InterPro" id="IPR016181">
    <property type="entry name" value="Acyl_CoA_acyltransferase"/>
</dbReference>
<protein>
    <submittedName>
        <fullName evidence="1">GNAT family N-acetyltransferase</fullName>
    </submittedName>
</protein>
<sequence>MDIREVKDHKKQYLDLLLLADEQEDMVDRYLDRGRMYILIDDGKVRSECVITYEDNRTIEIKNLATYPVDQGKGYAKKLINYISEKYKGDYKFLQVGTGDSPLTIPFYLKCGFKPSGRIKNFFVDNYNHPIYEAGHQLIDMIYLKKKI</sequence>
<dbReference type="SUPFAM" id="SSF55729">
    <property type="entry name" value="Acyl-CoA N-acyltransferases (Nat)"/>
    <property type="match status" value="1"/>
</dbReference>
<dbReference type="GO" id="GO:0016747">
    <property type="term" value="F:acyltransferase activity, transferring groups other than amino-acyl groups"/>
    <property type="evidence" value="ECO:0007669"/>
    <property type="project" value="InterPro"/>
</dbReference>
<dbReference type="Proteomes" id="UP000488295">
    <property type="component" value="Unassembled WGS sequence"/>
</dbReference>
<evidence type="ECO:0000313" key="1">
    <source>
        <dbReference type="EMBL" id="MTE02537.1"/>
    </source>
</evidence>
<comment type="caution">
    <text evidence="1">The sequence shown here is derived from an EMBL/GenBank/DDBJ whole genome shotgun (WGS) entry which is preliminary data.</text>
</comment>
<reference evidence="1 2" key="1">
    <citation type="submission" date="2019-11" db="EMBL/GenBank/DDBJ databases">
        <title>Gastrointestinal microbiota of Peromyscus leucopus.</title>
        <authorList>
            <person name="Milovic A."/>
            <person name="Bassam K."/>
            <person name="Barbour A.G."/>
        </authorList>
    </citation>
    <scope>NUCLEOTIDE SEQUENCE [LARGE SCALE GENOMIC DNA]</scope>
    <source>
        <strain evidence="1 2">LL8</strain>
    </source>
</reference>
<organism evidence="1 2">
    <name type="scientific">Lactobacillus johnsonii</name>
    <dbReference type="NCBI Taxonomy" id="33959"/>
    <lineage>
        <taxon>Bacteria</taxon>
        <taxon>Bacillati</taxon>
        <taxon>Bacillota</taxon>
        <taxon>Bacilli</taxon>
        <taxon>Lactobacillales</taxon>
        <taxon>Lactobacillaceae</taxon>
        <taxon>Lactobacillus</taxon>
    </lineage>
</organism>
<evidence type="ECO:0000313" key="2">
    <source>
        <dbReference type="Proteomes" id="UP000488295"/>
    </source>
</evidence>
<proteinExistence type="predicted"/>
<dbReference type="EMBL" id="WKKC01000006">
    <property type="protein sequence ID" value="MTE02537.1"/>
    <property type="molecule type" value="Genomic_DNA"/>
</dbReference>
<dbReference type="Pfam" id="PF13508">
    <property type="entry name" value="Acetyltransf_7"/>
    <property type="match status" value="1"/>
</dbReference>
<dbReference type="InterPro" id="IPR000182">
    <property type="entry name" value="GNAT_dom"/>
</dbReference>
<dbReference type="PROSITE" id="PS51186">
    <property type="entry name" value="GNAT"/>
    <property type="match status" value="1"/>
</dbReference>
<accession>A0A9W5TFN9</accession>
<dbReference type="CDD" id="cd04301">
    <property type="entry name" value="NAT_SF"/>
    <property type="match status" value="1"/>
</dbReference>
<gene>
    <name evidence="1" type="ORF">GJU95_01915</name>
</gene>
<dbReference type="Gene3D" id="3.40.630.30">
    <property type="match status" value="1"/>
</dbReference>
<name>A0A9W5TFN9_LACJH</name>
<dbReference type="AlphaFoldDB" id="A0A9W5TFN9"/>
<dbReference type="RefSeq" id="WP_086874741.1">
    <property type="nucleotide sequence ID" value="NZ_BLMB01000002.1"/>
</dbReference>